<evidence type="ECO:0000313" key="1">
    <source>
        <dbReference type="EMBL" id="MBD1394271.1"/>
    </source>
</evidence>
<comment type="caution">
    <text evidence="1">The sequence shown here is derived from an EMBL/GenBank/DDBJ whole genome shotgun (WGS) entry which is preliminary data.</text>
</comment>
<protein>
    <submittedName>
        <fullName evidence="1">DUF935 family protein</fullName>
    </submittedName>
</protein>
<gene>
    <name evidence="1" type="ORF">IDJ76_14270</name>
</gene>
<keyword evidence="2" id="KW-1185">Reference proteome</keyword>
<proteinExistence type="predicted"/>
<evidence type="ECO:0000313" key="2">
    <source>
        <dbReference type="Proteomes" id="UP000619078"/>
    </source>
</evidence>
<dbReference type="Proteomes" id="UP000619078">
    <property type="component" value="Unassembled WGS sequence"/>
</dbReference>
<dbReference type="RefSeq" id="WP_191164007.1">
    <property type="nucleotide sequence ID" value="NZ_JACWMX010000005.1"/>
</dbReference>
<accession>A0A926S721</accession>
<dbReference type="InterPro" id="IPR009279">
    <property type="entry name" value="Portal_Mu"/>
</dbReference>
<name>A0A926S721_9SPHI</name>
<dbReference type="AlphaFoldDB" id="A0A926S721"/>
<dbReference type="Pfam" id="PF06074">
    <property type="entry name" value="Portal_Mu"/>
    <property type="match status" value="1"/>
</dbReference>
<dbReference type="EMBL" id="JACWMX010000005">
    <property type="protein sequence ID" value="MBD1394271.1"/>
    <property type="molecule type" value="Genomic_DNA"/>
</dbReference>
<organism evidence="1 2">
    <name type="scientific">Mucilaginibacter glaciei</name>
    <dbReference type="NCBI Taxonomy" id="2772109"/>
    <lineage>
        <taxon>Bacteria</taxon>
        <taxon>Pseudomonadati</taxon>
        <taxon>Bacteroidota</taxon>
        <taxon>Sphingobacteriia</taxon>
        <taxon>Sphingobacteriales</taxon>
        <taxon>Sphingobacteriaceae</taxon>
        <taxon>Mucilaginibacter</taxon>
    </lineage>
</organism>
<reference evidence="1" key="1">
    <citation type="submission" date="2020-09" db="EMBL/GenBank/DDBJ databases">
        <title>Novel species of Mucilaginibacter isolated from a glacier on the Tibetan Plateau.</title>
        <authorList>
            <person name="Liu Q."/>
            <person name="Xin Y.-H."/>
        </authorList>
    </citation>
    <scope>NUCLEOTIDE SEQUENCE</scope>
    <source>
        <strain evidence="1">ZB1P21</strain>
    </source>
</reference>
<sequence length="434" mass="49549">MNLMQRATAAIAAWNLSANSDTNTNRKGNFLPHDLKSTFQTRLDIKDWKEAEALYYSQDPKTFALQNILTNIMKDAFLTSQVENRMQQIFSLDIRLTKLNGDVDDEQSKLLKNMPIYRFLTRKSHEKLFYEYSQVELSIGQTIEGRKYMIGDLIPRTNFVPQLGLFYPDYADDSKKIAYRDMPEFGTWILEFWNKDMPLLNKAVPYVLFKRFAESCHSELCEIYGIPPRWLKTNTQDKKMMTRATKMMKDMGAASWFIIDEEEEFGFAEAAVNTNGDVYASLNGTCCNNLGLLIVGAILGQDTKNGSRSKDEVAQDMLSLLVQSDSAMIAEDWNNIILPALKKHGLLTGDLTFGFVPSENTAQLFDRVIKTLEYYEIDPKWFEEKFGIPITAVRQQTQPSKEKDKQKLKADLLADNDFFGQARQRLNAGAGLVG</sequence>